<gene>
    <name evidence="2" type="ORF">JIP62_08160</name>
</gene>
<evidence type="ECO:0000313" key="3">
    <source>
        <dbReference type="Proteomes" id="UP000595448"/>
    </source>
</evidence>
<evidence type="ECO:0000259" key="1">
    <source>
        <dbReference type="Pfam" id="PF04168"/>
    </source>
</evidence>
<dbReference type="Pfam" id="PF04168">
    <property type="entry name" value="Alpha-E"/>
    <property type="match status" value="1"/>
</dbReference>
<protein>
    <submittedName>
        <fullName evidence="2">Alpha-E domain-containing protein</fullName>
    </submittedName>
</protein>
<accession>A0ABX7BKW4</accession>
<dbReference type="InterPro" id="IPR007296">
    <property type="entry name" value="DUF403"/>
</dbReference>
<feature type="domain" description="DUF403" evidence="1">
    <location>
        <begin position="1"/>
        <end position="312"/>
    </location>
</feature>
<organism evidence="2 3">
    <name type="scientific">Brevundimonas vitisensis</name>
    <dbReference type="NCBI Taxonomy" id="2800818"/>
    <lineage>
        <taxon>Bacteria</taxon>
        <taxon>Pseudomonadati</taxon>
        <taxon>Pseudomonadota</taxon>
        <taxon>Alphaproteobacteria</taxon>
        <taxon>Caulobacterales</taxon>
        <taxon>Caulobacteraceae</taxon>
        <taxon>Brevundimonas</taxon>
    </lineage>
</organism>
<keyword evidence="3" id="KW-1185">Reference proteome</keyword>
<evidence type="ECO:0000313" key="2">
    <source>
        <dbReference type="EMBL" id="QQQ17338.1"/>
    </source>
</evidence>
<proteinExistence type="predicted"/>
<dbReference type="RefSeq" id="WP_201101654.1">
    <property type="nucleotide sequence ID" value="NZ_CP067977.1"/>
</dbReference>
<reference evidence="2 3" key="1">
    <citation type="submission" date="2021-01" db="EMBL/GenBank/DDBJ databases">
        <title>Brevundimonas vitis sp. nov., an bacterium isolated from grape (Vitis vinifera).</title>
        <authorList>
            <person name="Jiang L."/>
            <person name="Lee J."/>
        </authorList>
    </citation>
    <scope>NUCLEOTIDE SEQUENCE [LARGE SCALE GENOMIC DNA]</scope>
    <source>
        <strain evidence="2 3">GRTSA-9</strain>
    </source>
</reference>
<dbReference type="Proteomes" id="UP000595448">
    <property type="component" value="Chromosome"/>
</dbReference>
<sequence>MLSRTADSLYWTGRYMERADFVARILEAALRLATLPAGEDAAASAWAGALASAGAGGAFAASGRGRPTEASVREYLAFSPDNGSSIQACLIKARTNARSVRTALTVELWEAINGAWNGLADFGKPGKRDDFVRFLEWVKGVSLAVEGASSRTMLRNDAYWFLRLGAAIERADNTARLLDVKYHLLLPPGERVGGQLDYFQWTTLLREVSALTAYRWVYRESVRPWLVADLLVLNRQMPRSLASCQGMIVSYLERLAADYNRRGPAQRLASSRLTEFNEARIEDIFQSGLHEYIQKFLKENNALAAAVHDQYLV</sequence>
<dbReference type="PANTHER" id="PTHR34595:SF7">
    <property type="entry name" value="SLL1039 PROTEIN"/>
    <property type="match status" value="1"/>
</dbReference>
<dbReference type="PANTHER" id="PTHR34595">
    <property type="entry name" value="BLR5612 PROTEIN"/>
    <property type="match status" value="1"/>
</dbReference>
<dbReference type="InterPro" id="IPR051680">
    <property type="entry name" value="ATP-dep_Glu-Cys_Ligase-2"/>
</dbReference>
<name>A0ABX7BKW4_9CAUL</name>
<dbReference type="EMBL" id="CP067977">
    <property type="protein sequence ID" value="QQQ17338.1"/>
    <property type="molecule type" value="Genomic_DNA"/>
</dbReference>